<dbReference type="EMBL" id="NBCO01000045">
    <property type="protein sequence ID" value="ORC84368.1"/>
    <property type="molecule type" value="Genomic_DNA"/>
</dbReference>
<dbReference type="AlphaFoldDB" id="A0A1X0NIL9"/>
<dbReference type="Proteomes" id="UP000192257">
    <property type="component" value="Unassembled WGS sequence"/>
</dbReference>
<sequence>LECPPGETSRTHEGTCPSVKQPEEPNSALQPVPPPQQEQQRQQQHQEQAVDNRASVGNGSEPAGSEGPGRTSSTASTVDSERPHQNTTEGEATTPSADTTSSGDGGSNN</sequence>
<name>A0A1X0NIL9_9TRYP</name>
<gene>
    <name evidence="2" type="ORF">TM35_000451060</name>
</gene>
<evidence type="ECO:0000313" key="3">
    <source>
        <dbReference type="Proteomes" id="UP000192257"/>
    </source>
</evidence>
<keyword evidence="3" id="KW-1185">Reference proteome</keyword>
<evidence type="ECO:0000256" key="1">
    <source>
        <dbReference type="SAM" id="MobiDB-lite"/>
    </source>
</evidence>
<evidence type="ECO:0000313" key="2">
    <source>
        <dbReference type="EMBL" id="ORC84368.1"/>
    </source>
</evidence>
<feature type="non-terminal residue" evidence="2">
    <location>
        <position position="1"/>
    </location>
</feature>
<accession>A0A1X0NIL9</accession>
<organism evidence="2 3">
    <name type="scientific">Trypanosoma theileri</name>
    <dbReference type="NCBI Taxonomy" id="67003"/>
    <lineage>
        <taxon>Eukaryota</taxon>
        <taxon>Discoba</taxon>
        <taxon>Euglenozoa</taxon>
        <taxon>Kinetoplastea</taxon>
        <taxon>Metakinetoplastina</taxon>
        <taxon>Trypanosomatida</taxon>
        <taxon>Trypanosomatidae</taxon>
        <taxon>Trypanosoma</taxon>
    </lineage>
</organism>
<feature type="region of interest" description="Disordered" evidence="1">
    <location>
        <begin position="1"/>
        <end position="109"/>
    </location>
</feature>
<comment type="caution">
    <text evidence="2">The sequence shown here is derived from an EMBL/GenBank/DDBJ whole genome shotgun (WGS) entry which is preliminary data.</text>
</comment>
<feature type="compositionally biased region" description="Low complexity" evidence="1">
    <location>
        <begin position="37"/>
        <end position="47"/>
    </location>
</feature>
<dbReference type="GeneID" id="39989983"/>
<feature type="compositionally biased region" description="Low complexity" evidence="1">
    <location>
        <begin position="92"/>
        <end position="102"/>
    </location>
</feature>
<dbReference type="VEuPathDB" id="TriTrypDB:TM35_000451060"/>
<protein>
    <submittedName>
        <fullName evidence="2">Uncharacterized protein</fullName>
    </submittedName>
</protein>
<proteinExistence type="predicted"/>
<feature type="non-terminal residue" evidence="2">
    <location>
        <position position="109"/>
    </location>
</feature>
<dbReference type="RefSeq" id="XP_028878434.1">
    <property type="nucleotide sequence ID" value="XM_029030203.1"/>
</dbReference>
<reference evidence="2 3" key="1">
    <citation type="submission" date="2017-03" db="EMBL/GenBank/DDBJ databases">
        <title>An alternative strategy for trypanosome survival in the mammalian bloodstream revealed through genome and transcriptome analysis of the ubiquitous bovine parasite Trypanosoma (Megatrypanum) theileri.</title>
        <authorList>
            <person name="Kelly S."/>
            <person name="Ivens A."/>
            <person name="Mott A."/>
            <person name="O'Neill E."/>
            <person name="Emms D."/>
            <person name="Macleod O."/>
            <person name="Voorheis P."/>
            <person name="Matthews J."/>
            <person name="Matthews K."/>
            <person name="Carrington M."/>
        </authorList>
    </citation>
    <scope>NUCLEOTIDE SEQUENCE [LARGE SCALE GENOMIC DNA]</scope>
    <source>
        <strain evidence="2">Edinburgh</strain>
    </source>
</reference>